<accession>A0AAD5BTY0</accession>
<feature type="non-terminal residue" evidence="1">
    <location>
        <position position="1"/>
    </location>
</feature>
<keyword evidence="2" id="KW-1185">Reference proteome</keyword>
<gene>
    <name evidence="1" type="ORF">M8C21_031637</name>
</gene>
<proteinExistence type="predicted"/>
<evidence type="ECO:0000313" key="2">
    <source>
        <dbReference type="Proteomes" id="UP001206925"/>
    </source>
</evidence>
<dbReference type="EMBL" id="JAMZMK010010971">
    <property type="protein sequence ID" value="KAI7729572.1"/>
    <property type="molecule type" value="Genomic_DNA"/>
</dbReference>
<organism evidence="1 2">
    <name type="scientific">Ambrosia artemisiifolia</name>
    <name type="common">Common ragweed</name>
    <dbReference type="NCBI Taxonomy" id="4212"/>
    <lineage>
        <taxon>Eukaryota</taxon>
        <taxon>Viridiplantae</taxon>
        <taxon>Streptophyta</taxon>
        <taxon>Embryophyta</taxon>
        <taxon>Tracheophyta</taxon>
        <taxon>Spermatophyta</taxon>
        <taxon>Magnoliopsida</taxon>
        <taxon>eudicotyledons</taxon>
        <taxon>Gunneridae</taxon>
        <taxon>Pentapetalae</taxon>
        <taxon>asterids</taxon>
        <taxon>campanulids</taxon>
        <taxon>Asterales</taxon>
        <taxon>Asteraceae</taxon>
        <taxon>Asteroideae</taxon>
        <taxon>Heliantheae alliance</taxon>
        <taxon>Heliantheae</taxon>
        <taxon>Ambrosia</taxon>
    </lineage>
</organism>
<dbReference type="AlphaFoldDB" id="A0AAD5BTY0"/>
<feature type="non-terminal residue" evidence="1">
    <location>
        <position position="100"/>
    </location>
</feature>
<reference evidence="1" key="1">
    <citation type="submission" date="2022-06" db="EMBL/GenBank/DDBJ databases">
        <title>Uncovering the hologenomic basis of an extraordinary plant invasion.</title>
        <authorList>
            <person name="Bieker V.C."/>
            <person name="Martin M.D."/>
            <person name="Gilbert T."/>
            <person name="Hodgins K."/>
            <person name="Battlay P."/>
            <person name="Petersen B."/>
            <person name="Wilson J."/>
        </authorList>
    </citation>
    <scope>NUCLEOTIDE SEQUENCE</scope>
    <source>
        <strain evidence="1">AA19_3_7</strain>
        <tissue evidence="1">Leaf</tissue>
    </source>
</reference>
<dbReference type="Proteomes" id="UP001206925">
    <property type="component" value="Unassembled WGS sequence"/>
</dbReference>
<sequence length="100" mass="11415">TSFHSPSQQPDRFHSPSIIEERHPWSINTSFINNQIKIEDKPAIASVVEETHDDYREREKSQLRSPYLSCSAHEVSLLFYPHSVNATIKPALGEGVIENK</sequence>
<comment type="caution">
    <text evidence="1">The sequence shown here is derived from an EMBL/GenBank/DDBJ whole genome shotgun (WGS) entry which is preliminary data.</text>
</comment>
<protein>
    <submittedName>
        <fullName evidence="1">Uncharacterized protein</fullName>
    </submittedName>
</protein>
<evidence type="ECO:0000313" key="1">
    <source>
        <dbReference type="EMBL" id="KAI7729572.1"/>
    </source>
</evidence>
<name>A0AAD5BTY0_AMBAR</name>